<dbReference type="RefSeq" id="WP_072879669.1">
    <property type="nucleotide sequence ID" value="NZ_FQVT01000006.1"/>
</dbReference>
<dbReference type="STRING" id="1073325.SAMN05444483_10637"/>
<keyword evidence="1" id="KW-0732">Signal</keyword>
<dbReference type="Proteomes" id="UP000183945">
    <property type="component" value="Unassembled WGS sequence"/>
</dbReference>
<feature type="signal peptide" evidence="1">
    <location>
        <begin position="1"/>
        <end position="22"/>
    </location>
</feature>
<dbReference type="EMBL" id="FQVT01000006">
    <property type="protein sequence ID" value="SHG20447.1"/>
    <property type="molecule type" value="Genomic_DNA"/>
</dbReference>
<dbReference type="OrthoDB" id="1426903at2"/>
<evidence type="ECO:0000313" key="3">
    <source>
        <dbReference type="Proteomes" id="UP000183945"/>
    </source>
</evidence>
<proteinExistence type="predicted"/>
<reference evidence="3" key="1">
    <citation type="submission" date="2016-11" db="EMBL/GenBank/DDBJ databases">
        <authorList>
            <person name="Varghese N."/>
            <person name="Submissions S."/>
        </authorList>
    </citation>
    <scope>NUCLEOTIDE SEQUENCE [LARGE SCALE GENOMIC DNA]</scope>
    <source>
        <strain evidence="3">DSM 24579</strain>
    </source>
</reference>
<accession>A0A1M5HWZ4</accession>
<protein>
    <submittedName>
        <fullName evidence="2">Uncharacterized protein</fullName>
    </submittedName>
</protein>
<name>A0A1M5HWZ4_SALEC</name>
<keyword evidence="3" id="KW-1185">Reference proteome</keyword>
<feature type="chain" id="PRO_5012861244" evidence="1">
    <location>
        <begin position="23"/>
        <end position="252"/>
    </location>
</feature>
<evidence type="ECO:0000313" key="2">
    <source>
        <dbReference type="EMBL" id="SHG20447.1"/>
    </source>
</evidence>
<sequence length="252" mass="29341">MKTLQQKLMFMLLVIAPIFMNAQNQAYWVHEDQVKPAKVMEYEQVTKDFIDACKEHNLQNGDWAAAQVNDGKYLTISPIQKMADFDKNPLAPLAEKMGEEEFRRIFDRFNQCYDKHRDYIVILNSDLSYMPEGLDVNTPGQDYRKWHFLHVVPSNISKLRAKMKEIKALYSEKDSKEYYRVYRSAFGTNGDYYLVTISAKDALSYAQVSAENDKFLGEEGEKMMRELYGLLESYEVKTGRMRPDLGYAAVIE</sequence>
<dbReference type="AlphaFoldDB" id="A0A1M5HWZ4"/>
<gene>
    <name evidence="2" type="ORF">SAMN05444483_10637</name>
</gene>
<organism evidence="2 3">
    <name type="scientific">Salegentibacter echinorum</name>
    <dbReference type="NCBI Taxonomy" id="1073325"/>
    <lineage>
        <taxon>Bacteria</taxon>
        <taxon>Pseudomonadati</taxon>
        <taxon>Bacteroidota</taxon>
        <taxon>Flavobacteriia</taxon>
        <taxon>Flavobacteriales</taxon>
        <taxon>Flavobacteriaceae</taxon>
        <taxon>Salegentibacter</taxon>
    </lineage>
</organism>
<evidence type="ECO:0000256" key="1">
    <source>
        <dbReference type="SAM" id="SignalP"/>
    </source>
</evidence>